<keyword evidence="3" id="KW-1185">Reference proteome</keyword>
<dbReference type="EMBL" id="MJEQ01001106">
    <property type="protein sequence ID" value="OIT32210.1"/>
    <property type="molecule type" value="Genomic_DNA"/>
</dbReference>
<feature type="region of interest" description="Disordered" evidence="1">
    <location>
        <begin position="41"/>
        <end position="67"/>
    </location>
</feature>
<evidence type="ECO:0000313" key="3">
    <source>
        <dbReference type="Proteomes" id="UP000187609"/>
    </source>
</evidence>
<dbReference type="Proteomes" id="UP000187609">
    <property type="component" value="Unassembled WGS sequence"/>
</dbReference>
<gene>
    <name evidence="2" type="ORF">A4A49_08967</name>
</gene>
<evidence type="ECO:0000313" key="2">
    <source>
        <dbReference type="EMBL" id="OIT32210.1"/>
    </source>
</evidence>
<protein>
    <submittedName>
        <fullName evidence="2">Uncharacterized protein</fullName>
    </submittedName>
</protein>
<name>A0A314KS97_NICAT</name>
<reference evidence="2" key="1">
    <citation type="submission" date="2016-11" db="EMBL/GenBank/DDBJ databases">
        <title>The genome of Nicotiana attenuata.</title>
        <authorList>
            <person name="Xu S."/>
            <person name="Brockmoeller T."/>
            <person name="Gaquerel E."/>
            <person name="Navarro A."/>
            <person name="Kuhl H."/>
            <person name="Gase K."/>
            <person name="Ling Z."/>
            <person name="Zhou W."/>
            <person name="Kreitzer C."/>
            <person name="Stanke M."/>
            <person name="Tang H."/>
            <person name="Lyons E."/>
            <person name="Pandey P."/>
            <person name="Pandey S.P."/>
            <person name="Timmermann B."/>
            <person name="Baldwin I.T."/>
        </authorList>
    </citation>
    <scope>NUCLEOTIDE SEQUENCE [LARGE SCALE GENOMIC DNA]</scope>
    <source>
        <strain evidence="2">UT</strain>
    </source>
</reference>
<proteinExistence type="predicted"/>
<comment type="caution">
    <text evidence="2">The sequence shown here is derived from an EMBL/GenBank/DDBJ whole genome shotgun (WGS) entry which is preliminary data.</text>
</comment>
<accession>A0A314KS97</accession>
<sequence length="216" mass="25171">MASEITEEEEDLDSFRKMEKEAQKNSIRRIIEYQKYLFSSSSSSCSSSLSTSSSTPASSSSFSSSRRSNLLNLMKDGSTSLRRLFDMEHTSLSTHFQDYSGSPIIKPILLWGSDSDQDGIHDDPWNSIKQHRQQQQQQKDNMDESTSHGQRGVVASKDNFSKQDFVDTKKKKRFGRKKLNRTRSFRKLPRFRFNLWRWGGFRLRRMRILFCGRVNC</sequence>
<feature type="region of interest" description="Disordered" evidence="1">
    <location>
        <begin position="121"/>
        <end position="154"/>
    </location>
</feature>
<dbReference type="AlphaFoldDB" id="A0A314KS97"/>
<organism evidence="2 3">
    <name type="scientific">Nicotiana attenuata</name>
    <name type="common">Coyote tobacco</name>
    <dbReference type="NCBI Taxonomy" id="49451"/>
    <lineage>
        <taxon>Eukaryota</taxon>
        <taxon>Viridiplantae</taxon>
        <taxon>Streptophyta</taxon>
        <taxon>Embryophyta</taxon>
        <taxon>Tracheophyta</taxon>
        <taxon>Spermatophyta</taxon>
        <taxon>Magnoliopsida</taxon>
        <taxon>eudicotyledons</taxon>
        <taxon>Gunneridae</taxon>
        <taxon>Pentapetalae</taxon>
        <taxon>asterids</taxon>
        <taxon>lamiids</taxon>
        <taxon>Solanales</taxon>
        <taxon>Solanaceae</taxon>
        <taxon>Nicotianoideae</taxon>
        <taxon>Nicotianeae</taxon>
        <taxon>Nicotiana</taxon>
    </lineage>
</organism>
<evidence type="ECO:0000256" key="1">
    <source>
        <dbReference type="SAM" id="MobiDB-lite"/>
    </source>
</evidence>
<dbReference type="Gramene" id="OIT32210">
    <property type="protein sequence ID" value="OIT32210"/>
    <property type="gene ID" value="A4A49_08967"/>
</dbReference>